<reference evidence="2 3" key="1">
    <citation type="submission" date="2019-08" db="EMBL/GenBank/DDBJ databases">
        <title>Bacillus genomes from the desert of Cuatro Cienegas, Coahuila.</title>
        <authorList>
            <person name="Olmedo-Alvarez G."/>
        </authorList>
    </citation>
    <scope>NUCLEOTIDE SEQUENCE [LARGE SCALE GENOMIC DNA]</scope>
    <source>
        <strain evidence="2 3">CH108_3D</strain>
    </source>
</reference>
<gene>
    <name evidence="2" type="ORF">FZC83_10030</name>
</gene>
<keyword evidence="1" id="KW-1133">Transmembrane helix</keyword>
<feature type="transmembrane region" description="Helical" evidence="1">
    <location>
        <begin position="177"/>
        <end position="203"/>
    </location>
</feature>
<protein>
    <submittedName>
        <fullName evidence="2">Uncharacterized protein</fullName>
    </submittedName>
</protein>
<evidence type="ECO:0000313" key="2">
    <source>
        <dbReference type="EMBL" id="TYS55270.1"/>
    </source>
</evidence>
<feature type="transmembrane region" description="Helical" evidence="1">
    <location>
        <begin position="96"/>
        <end position="120"/>
    </location>
</feature>
<accession>A0A5D4RWD6</accession>
<dbReference type="Proteomes" id="UP000322997">
    <property type="component" value="Unassembled WGS sequence"/>
</dbReference>
<evidence type="ECO:0000313" key="3">
    <source>
        <dbReference type="Proteomes" id="UP000322997"/>
    </source>
</evidence>
<dbReference type="AlphaFoldDB" id="A0A5D4RWD6"/>
<organism evidence="2 3">
    <name type="scientific">Rossellomorea marisflavi</name>
    <dbReference type="NCBI Taxonomy" id="189381"/>
    <lineage>
        <taxon>Bacteria</taxon>
        <taxon>Bacillati</taxon>
        <taxon>Bacillota</taxon>
        <taxon>Bacilli</taxon>
        <taxon>Bacillales</taxon>
        <taxon>Bacillaceae</taxon>
        <taxon>Rossellomorea</taxon>
    </lineage>
</organism>
<keyword evidence="1" id="KW-0812">Transmembrane</keyword>
<evidence type="ECO:0000256" key="1">
    <source>
        <dbReference type="SAM" id="Phobius"/>
    </source>
</evidence>
<keyword evidence="1" id="KW-0472">Membrane</keyword>
<feature type="transmembrane region" description="Helical" evidence="1">
    <location>
        <begin position="60"/>
        <end position="84"/>
    </location>
</feature>
<feature type="transmembrane region" description="Helical" evidence="1">
    <location>
        <begin position="26"/>
        <end position="48"/>
    </location>
</feature>
<sequence length="254" mass="28984">MLRKLRDKDFEAIRNSALSRQTPSNLAGAFIICIPLLWLMYFLVIYVAGDATGYVTNYPLFSEMMLICFWFTVVLTGLMIVFTFQYFYMKFQKIQYILAIVLSHALFSVSFYLAALFIIGKSDRVSEDVLTKITLISLSSMVLVVIVAIIRFIILLNKGAYRKGTAKDIQRAKFEGYSYVPAVVTASTSLVISLQMIISSYGFQGFREIIVIVIGFLVAHVMSFVLPEQLVILYCKYCFKSFNFDNRGKLHLME</sequence>
<comment type="caution">
    <text evidence="2">The sequence shown here is derived from an EMBL/GenBank/DDBJ whole genome shotgun (WGS) entry which is preliminary data.</text>
</comment>
<name>A0A5D4RWD6_9BACI</name>
<dbReference type="RefSeq" id="WP_079515283.1">
    <property type="nucleotide sequence ID" value="NZ_FVYY01000008.1"/>
</dbReference>
<dbReference type="EMBL" id="VTEQ01000002">
    <property type="protein sequence ID" value="TYS55270.1"/>
    <property type="molecule type" value="Genomic_DNA"/>
</dbReference>
<feature type="transmembrane region" description="Helical" evidence="1">
    <location>
        <begin position="209"/>
        <end position="226"/>
    </location>
</feature>
<proteinExistence type="predicted"/>
<feature type="transmembrane region" description="Helical" evidence="1">
    <location>
        <begin position="132"/>
        <end position="156"/>
    </location>
</feature>